<evidence type="ECO:0000256" key="1">
    <source>
        <dbReference type="ARBA" id="ARBA00008839"/>
    </source>
</evidence>
<dbReference type="GO" id="GO:0030246">
    <property type="term" value="F:carbohydrate binding"/>
    <property type="evidence" value="ECO:0007669"/>
    <property type="project" value="UniProtKB-KW"/>
</dbReference>
<accession>A0A182NT14</accession>
<feature type="region of interest" description="Disordered" evidence="3">
    <location>
        <begin position="649"/>
        <end position="668"/>
    </location>
</feature>
<dbReference type="PANTHER" id="PTHR11346">
    <property type="entry name" value="GALECTIN"/>
    <property type="match status" value="1"/>
</dbReference>
<dbReference type="SMART" id="SM00276">
    <property type="entry name" value="GLECT"/>
    <property type="match status" value="1"/>
</dbReference>
<reference evidence="6" key="1">
    <citation type="submission" date="2013-03" db="EMBL/GenBank/DDBJ databases">
        <title>The Genome Sequence of Anopheles dirus WRAIR2.</title>
        <authorList>
            <consortium name="The Broad Institute Genomics Platform"/>
            <person name="Neafsey D.E."/>
            <person name="Walton C."/>
            <person name="Walker B."/>
            <person name="Young S.K."/>
            <person name="Zeng Q."/>
            <person name="Gargeya S."/>
            <person name="Fitzgerald M."/>
            <person name="Haas B."/>
            <person name="Abouelleil A."/>
            <person name="Allen A.W."/>
            <person name="Alvarado L."/>
            <person name="Arachchi H.M."/>
            <person name="Berlin A.M."/>
            <person name="Chapman S.B."/>
            <person name="Gainer-Dewar J."/>
            <person name="Goldberg J."/>
            <person name="Griggs A."/>
            <person name="Gujja S."/>
            <person name="Hansen M."/>
            <person name="Howarth C."/>
            <person name="Imamovic A."/>
            <person name="Ireland A."/>
            <person name="Larimer J."/>
            <person name="McCowan C."/>
            <person name="Murphy C."/>
            <person name="Pearson M."/>
            <person name="Poon T.W."/>
            <person name="Priest M."/>
            <person name="Roberts A."/>
            <person name="Saif S."/>
            <person name="Shea T."/>
            <person name="Sisk P."/>
            <person name="Sykes S."/>
            <person name="Wortman J."/>
            <person name="Nusbaum C."/>
            <person name="Birren B."/>
        </authorList>
    </citation>
    <scope>NUCLEOTIDE SEQUENCE [LARGE SCALE GENOMIC DNA]</scope>
    <source>
        <strain evidence="6">WRAIR2</strain>
    </source>
</reference>
<evidence type="ECO:0000313" key="6">
    <source>
        <dbReference type="Proteomes" id="UP000075884"/>
    </source>
</evidence>
<dbReference type="SUPFAM" id="SSF49899">
    <property type="entry name" value="Concanavalin A-like lectins/glucanases"/>
    <property type="match status" value="1"/>
</dbReference>
<dbReference type="EnsemblMetazoa" id="ADIR010804-RA">
    <property type="protein sequence ID" value="ADIR010804-PA"/>
    <property type="gene ID" value="ADIR010804"/>
</dbReference>
<evidence type="ECO:0000259" key="4">
    <source>
        <dbReference type="PROSITE" id="PS51304"/>
    </source>
</evidence>
<dbReference type="Proteomes" id="UP000075884">
    <property type="component" value="Unassembled WGS sequence"/>
</dbReference>
<dbReference type="InterPro" id="IPR005026">
    <property type="entry name" value="SAPAP"/>
</dbReference>
<feature type="domain" description="Galectin" evidence="4">
    <location>
        <begin position="685"/>
        <end position="817"/>
    </location>
</feature>
<dbReference type="AlphaFoldDB" id="A0A182NT14"/>
<evidence type="ECO:0000256" key="3">
    <source>
        <dbReference type="SAM" id="MobiDB-lite"/>
    </source>
</evidence>
<feature type="region of interest" description="Disordered" evidence="3">
    <location>
        <begin position="587"/>
        <end position="638"/>
    </location>
</feature>
<dbReference type="PROSITE" id="PS51304">
    <property type="entry name" value="GALECTIN"/>
    <property type="match status" value="1"/>
</dbReference>
<dbReference type="VEuPathDB" id="VectorBase:ADIR010804"/>
<dbReference type="SMART" id="SM00908">
    <property type="entry name" value="Gal-bind_lectin"/>
    <property type="match status" value="1"/>
</dbReference>
<dbReference type="Pfam" id="PF03359">
    <property type="entry name" value="GKAP"/>
    <property type="match status" value="1"/>
</dbReference>
<dbReference type="InterPro" id="IPR044156">
    <property type="entry name" value="Galectin-like"/>
</dbReference>
<reference evidence="5" key="2">
    <citation type="submission" date="2020-05" db="UniProtKB">
        <authorList>
            <consortium name="EnsemblMetazoa"/>
        </authorList>
    </citation>
    <scope>IDENTIFICATION</scope>
    <source>
        <strain evidence="5">WRAIR2</strain>
    </source>
</reference>
<dbReference type="GO" id="GO:0023052">
    <property type="term" value="P:signaling"/>
    <property type="evidence" value="ECO:0007669"/>
    <property type="project" value="InterPro"/>
</dbReference>
<protein>
    <recommendedName>
        <fullName evidence="4">Galectin domain-containing protein</fullName>
    </recommendedName>
</protein>
<dbReference type="PANTHER" id="PTHR11346:SF176">
    <property type="entry name" value="32 KDA BETA-GALACTOSIDE-BINDING LECTIN LEC-3"/>
    <property type="match status" value="1"/>
</dbReference>
<organism evidence="5 6">
    <name type="scientific">Anopheles dirus</name>
    <dbReference type="NCBI Taxonomy" id="7168"/>
    <lineage>
        <taxon>Eukaryota</taxon>
        <taxon>Metazoa</taxon>
        <taxon>Ecdysozoa</taxon>
        <taxon>Arthropoda</taxon>
        <taxon>Hexapoda</taxon>
        <taxon>Insecta</taxon>
        <taxon>Pterygota</taxon>
        <taxon>Neoptera</taxon>
        <taxon>Endopterygota</taxon>
        <taxon>Diptera</taxon>
        <taxon>Nematocera</taxon>
        <taxon>Culicoidea</taxon>
        <taxon>Culicidae</taxon>
        <taxon>Anophelinae</taxon>
        <taxon>Anopheles</taxon>
    </lineage>
</organism>
<sequence>MEFKGFFKNTSMGRGEQMKMEVSRQKRKNREKSRHEMRQAFRHMSDTEDENEPPTGSKARTNGLRQPGVKCHQQMTTTGRSSTSSKQLTAEERYLIRLNRLQQFRDQKRRLQQEEKANQKVAFVPFVGNAEVKPKAAALTTVDGGARKLTPLRERQEQAANVVPKAYKTPVICKKTVKARVDCWRTQESGTICPTVADGTEPRSRKKEKQHLLPVKSAERPVPEKRKKVSKRVKETQIQNAPKIVLHAVVGPPQAVLEKTRYYYDKVDSELTRLQTLCDQYAPFLEAEHELNDHCRGLVLAAQGQTNILINKKLTKFRTLIEHYEQKWSDQKVRHDDLDGFWLMVSLDLENLDKRFEELRTLKENAWQVPEEPQQPKVKKLQTGGGIRKRDKKPAKPSSSSSVIANLIRKARQEQQKQKATLAEIEPLKETVTVVTSPVVRRSVRFGKTPDSVPKRKRSSLLPTGSTPTIVDWAQDNTSRPKETSKHRTIYPEIISTKAERSVKSILKTPRVEASRRAKSVLFLDSGLETPQTRRRHSSRTIVDTPKPKIKFNDQLEIEHIDRLEARTPSRLDVELEKRRQRSLIDSIFASGDPSRNGEDEISNHSQNPLPRGTPRRSIASKKQPSSTRRSSRKLSALFDAESDNINYTERERGSAKRLTRSTANARKHAAPMATIPIFSPKIPFLGQIPGGLSPGRMVRVKGMISNHGERCQIHIQSGAAVNPRDDVTLQISIRPNQHAIVRNSIQNQVVGQEESYGGCPIRYGETFDLLILAEVTQYKLAINGVHFCTFPHRLPLHNARFISVSGGVAIYSIISEADHPGSVPVNPYPPAPPPIVQYPTPYAPPIGFVPNAPPSTLPPPPPYTPLPTHPIGGGGHYPGIGIYPPPPPPPQPGYPHHPPPGAHPPAVPFSVLFKEELQAKIEQM</sequence>
<proteinExistence type="inferred from homology"/>
<dbReference type="Pfam" id="PF00337">
    <property type="entry name" value="Gal-bind_lectin"/>
    <property type="match status" value="1"/>
</dbReference>
<feature type="compositionally biased region" description="Basic and acidic residues" evidence="3">
    <location>
        <begin position="33"/>
        <end position="46"/>
    </location>
</feature>
<keyword evidence="6" id="KW-1185">Reference proteome</keyword>
<dbReference type="CDD" id="cd00070">
    <property type="entry name" value="GLECT"/>
    <property type="match status" value="1"/>
</dbReference>
<comment type="similarity">
    <text evidence="1">Belongs to the SAPAP family.</text>
</comment>
<feature type="region of interest" description="Disordered" evidence="3">
    <location>
        <begin position="195"/>
        <end position="234"/>
    </location>
</feature>
<dbReference type="Gene3D" id="2.60.120.200">
    <property type="match status" value="1"/>
</dbReference>
<feature type="compositionally biased region" description="Basic residues" evidence="3">
    <location>
        <begin position="656"/>
        <end position="668"/>
    </location>
</feature>
<evidence type="ECO:0000256" key="2">
    <source>
        <dbReference type="ARBA" id="ARBA00022734"/>
    </source>
</evidence>
<name>A0A182NT14_9DIPT</name>
<feature type="region of interest" description="Disordered" evidence="3">
    <location>
        <begin position="370"/>
        <end position="402"/>
    </location>
</feature>
<feature type="compositionally biased region" description="Pro residues" evidence="3">
    <location>
        <begin position="884"/>
        <end position="908"/>
    </location>
</feature>
<dbReference type="FunFam" id="2.60.120.200:FF:000256">
    <property type="entry name" value="Galectin"/>
    <property type="match status" value="1"/>
</dbReference>
<dbReference type="InterPro" id="IPR001079">
    <property type="entry name" value="Galectin_CRD"/>
</dbReference>
<feature type="region of interest" description="Disordered" evidence="3">
    <location>
        <begin position="878"/>
        <end position="908"/>
    </location>
</feature>
<feature type="region of interest" description="Disordered" evidence="3">
    <location>
        <begin position="447"/>
        <end position="486"/>
    </location>
</feature>
<feature type="region of interest" description="Disordered" evidence="3">
    <location>
        <begin position="1"/>
        <end position="65"/>
    </location>
</feature>
<dbReference type="InterPro" id="IPR013320">
    <property type="entry name" value="ConA-like_dom_sf"/>
</dbReference>
<dbReference type="GO" id="GO:0016936">
    <property type="term" value="F:galactoside binding"/>
    <property type="evidence" value="ECO:0007669"/>
    <property type="project" value="TreeGrafter"/>
</dbReference>
<evidence type="ECO:0000313" key="5">
    <source>
        <dbReference type="EnsemblMetazoa" id="ADIR010804-PA"/>
    </source>
</evidence>
<keyword evidence="2" id="KW-0430">Lectin</keyword>